<sequence>MVGGETEAVVAYLIDMVVRAPHLYIFTLLYWMLIAAVLVTRYILKRHRVSEVLMMLVVALGFVAVVMAFVDVAVRGRELIQISLVLYLVVPIGIGRFLIRKWDRRPVAVWRGLLLRETSYLTGFVVFVILSAVDGDLWWFTRPVVDRSSILTVIEDTNWLHLMATVFGAMAVVEVAVLAVKALTRRTAE</sequence>
<feature type="transmembrane region" description="Helical" evidence="1">
    <location>
        <begin position="22"/>
        <end position="40"/>
    </location>
</feature>
<feature type="transmembrane region" description="Helical" evidence="1">
    <location>
        <begin position="120"/>
        <end position="139"/>
    </location>
</feature>
<name>A0ABW1VD75_9MICO</name>
<evidence type="ECO:0000313" key="3">
    <source>
        <dbReference type="Proteomes" id="UP001596306"/>
    </source>
</evidence>
<evidence type="ECO:0000256" key="1">
    <source>
        <dbReference type="SAM" id="Phobius"/>
    </source>
</evidence>
<dbReference type="EMBL" id="JBHSTP010000001">
    <property type="protein sequence ID" value="MFC6355904.1"/>
    <property type="molecule type" value="Genomic_DNA"/>
</dbReference>
<feature type="transmembrane region" description="Helical" evidence="1">
    <location>
        <begin position="80"/>
        <end position="99"/>
    </location>
</feature>
<keyword evidence="1" id="KW-1133">Transmembrane helix</keyword>
<feature type="transmembrane region" description="Helical" evidence="1">
    <location>
        <begin position="159"/>
        <end position="180"/>
    </location>
</feature>
<accession>A0ABW1VD75</accession>
<feature type="transmembrane region" description="Helical" evidence="1">
    <location>
        <begin position="52"/>
        <end position="74"/>
    </location>
</feature>
<keyword evidence="1" id="KW-0472">Membrane</keyword>
<organism evidence="2 3">
    <name type="scientific">Luethyella okanaganae</name>
    <dbReference type="NCBI Taxonomy" id="69372"/>
    <lineage>
        <taxon>Bacteria</taxon>
        <taxon>Bacillati</taxon>
        <taxon>Actinomycetota</taxon>
        <taxon>Actinomycetes</taxon>
        <taxon>Micrococcales</taxon>
        <taxon>Microbacteriaceae</taxon>
        <taxon>Luethyella</taxon>
    </lineage>
</organism>
<gene>
    <name evidence="2" type="ORF">ACFQB0_07265</name>
</gene>
<reference evidence="3" key="1">
    <citation type="journal article" date="2019" name="Int. J. Syst. Evol. Microbiol.">
        <title>The Global Catalogue of Microorganisms (GCM) 10K type strain sequencing project: providing services to taxonomists for standard genome sequencing and annotation.</title>
        <authorList>
            <consortium name="The Broad Institute Genomics Platform"/>
            <consortium name="The Broad Institute Genome Sequencing Center for Infectious Disease"/>
            <person name="Wu L."/>
            <person name="Ma J."/>
        </authorList>
    </citation>
    <scope>NUCLEOTIDE SEQUENCE [LARGE SCALE GENOMIC DNA]</scope>
    <source>
        <strain evidence="3">CCUG 43304</strain>
    </source>
</reference>
<comment type="caution">
    <text evidence="2">The sequence shown here is derived from an EMBL/GenBank/DDBJ whole genome shotgun (WGS) entry which is preliminary data.</text>
</comment>
<evidence type="ECO:0000313" key="2">
    <source>
        <dbReference type="EMBL" id="MFC6355904.1"/>
    </source>
</evidence>
<protein>
    <recommendedName>
        <fullName evidence="4">Intracellular septation protein A</fullName>
    </recommendedName>
</protein>
<keyword evidence="3" id="KW-1185">Reference proteome</keyword>
<dbReference type="Proteomes" id="UP001596306">
    <property type="component" value="Unassembled WGS sequence"/>
</dbReference>
<proteinExistence type="predicted"/>
<evidence type="ECO:0008006" key="4">
    <source>
        <dbReference type="Google" id="ProtNLM"/>
    </source>
</evidence>
<keyword evidence="1" id="KW-0812">Transmembrane</keyword>
<dbReference type="RefSeq" id="WP_386729377.1">
    <property type="nucleotide sequence ID" value="NZ_JBHSTP010000001.1"/>
</dbReference>